<reference evidence="1 2" key="1">
    <citation type="submission" date="2023-07" db="EMBL/GenBank/DDBJ databases">
        <title>Nocardioides sp. nov WY-20 isolated from soil.</title>
        <authorList>
            <person name="Liu B."/>
            <person name="Wan Y."/>
        </authorList>
    </citation>
    <scope>NUCLEOTIDE SEQUENCE [LARGE SCALE GENOMIC DNA]</scope>
    <source>
        <strain evidence="1 2">WY-20</strain>
    </source>
</reference>
<comment type="caution">
    <text evidence="1">The sequence shown here is derived from an EMBL/GenBank/DDBJ whole genome shotgun (WGS) entry which is preliminary data.</text>
</comment>
<dbReference type="Pfam" id="PF11832">
    <property type="entry name" value="DUF3352"/>
    <property type="match status" value="1"/>
</dbReference>
<accession>A0ABT9B3E8</accession>
<protein>
    <submittedName>
        <fullName evidence="1">DUF3352 domain-containing protein</fullName>
    </submittedName>
</protein>
<proteinExistence type="predicted"/>
<evidence type="ECO:0000313" key="1">
    <source>
        <dbReference type="EMBL" id="MDO7869361.1"/>
    </source>
</evidence>
<keyword evidence="2" id="KW-1185">Reference proteome</keyword>
<dbReference type="Proteomes" id="UP001233314">
    <property type="component" value="Unassembled WGS sequence"/>
</dbReference>
<dbReference type="EMBL" id="JAUQTA010000002">
    <property type="protein sequence ID" value="MDO7869361.1"/>
    <property type="molecule type" value="Genomic_DNA"/>
</dbReference>
<name>A0ABT9B3E8_9ACTN</name>
<dbReference type="InterPro" id="IPR021787">
    <property type="entry name" value="DUF3352"/>
</dbReference>
<organism evidence="1 2">
    <name type="scientific">Nocardioides jiangxiensis</name>
    <dbReference type="NCBI Taxonomy" id="3064524"/>
    <lineage>
        <taxon>Bacteria</taxon>
        <taxon>Bacillati</taxon>
        <taxon>Actinomycetota</taxon>
        <taxon>Actinomycetes</taxon>
        <taxon>Propionibacteriales</taxon>
        <taxon>Nocardioidaceae</taxon>
        <taxon>Nocardioides</taxon>
    </lineage>
</organism>
<gene>
    <name evidence="1" type="ORF">Q5722_13395</name>
</gene>
<evidence type="ECO:0000313" key="2">
    <source>
        <dbReference type="Proteomes" id="UP001233314"/>
    </source>
</evidence>
<dbReference type="RefSeq" id="WP_305028758.1">
    <property type="nucleotide sequence ID" value="NZ_JAUQTA010000002.1"/>
</dbReference>
<sequence length="514" mass="54029">MTDTPAPRPARRKGLALGVGGAVLAVAAVGGGVWGYKVFYGQGDQPAQALPAKGLLGYMAIDMSPNGEQLLAARSTLKKFPGIADEIKLGGKDDIRKELFDKLKGDGDGCGDLDDYDKDVKPWLGDRLAVAALDEGEGKEPAEVVVLQTKDHAKAKAAESAILSCMGQDLDPSEERLSAAFSGDWLVVAQGDGKAESVVKAAAKGSLADDDSYATWTDAAGDPGIITAYGSKLGYQRMIDFMTADSSMKIPDAVADEAKKFAGAGLVGRFRDGGLEIELASKAGGKVATSGDIVSSLPKSTVAAFGVGLPDGWRDTVEKFYGPVLEDEAGVSLKQAEEMLTQQTGLTFDDVETLLGKGLTVSVDSGLSGDAFEQMDPTALPVGIKIKGDPDKIEKVVEKVRATFGAQGMPSGFIVSKESGDYEILSVNPKYADKLASERGLGDTETFKKLVPNASDSVSSFFLDFDAQNWLDDLFKDLDAPKDVRDNVAPLSGIGLSSWKDGDKAHVLIKVATD</sequence>